<dbReference type="Gene3D" id="2.130.10.10">
    <property type="entry name" value="YVTN repeat-like/Quinoprotein amine dehydrogenase"/>
    <property type="match status" value="3"/>
</dbReference>
<feature type="compositionally biased region" description="Basic and acidic residues" evidence="1">
    <location>
        <begin position="703"/>
        <end position="715"/>
    </location>
</feature>
<evidence type="ECO:0000256" key="1">
    <source>
        <dbReference type="SAM" id="MobiDB-lite"/>
    </source>
</evidence>
<evidence type="ECO:0000313" key="3">
    <source>
        <dbReference type="Proteomes" id="UP000193642"/>
    </source>
</evidence>
<comment type="caution">
    <text evidence="2">The sequence shown here is derived from an EMBL/GenBank/DDBJ whole genome shotgun (WGS) entry which is preliminary data.</text>
</comment>
<dbReference type="PANTHER" id="PTHR44163:SF1">
    <property type="entry name" value="U3 SMALL NUCLEOLAR RNA-ASSOCIATED PROTEIN 4 HOMOLOG"/>
    <property type="match status" value="1"/>
</dbReference>
<feature type="region of interest" description="Disordered" evidence="1">
    <location>
        <begin position="703"/>
        <end position="729"/>
    </location>
</feature>
<name>A0A1Y2CQS9_9FUNG</name>
<sequence>MKEAERTPLQIHRCRFVEYVPSAINSLSFISKDVKRPLLACARANGDIEIWNPISWHIERTIPGITGAGSIESIAWIPVVDEDDDEDDDDEDDVEGDDQSAGKKPQQPKKKPQKTLHTPRLFTAGLDGFITEWDLVTLAPISRVESGGGAIWSMAVSPLGKKLRLVVKTGVFEFSRLLQLDRKTLLFTKRHATVKIVHRILSVAFHPTKPIISAGSSDSCIRSYSTQNYRLLHRLTVDTGKRREETLVWALTYLPSGTLVSGDSIGAVSFFDDESHTLMKSVKSHYADVLCLAAGSQGDVVYSSGVDRRVLQYRLTKKPLFRQNWVLSGDRRFHSHDVRALALCETKPIDSLVSGGMDATFVISKTISQFPDSKQQRQSPFPQKSLISLADEGRLLMARFDDSVKVWALGQSIATAEELQGGVQFGERLGVAQKERLVAELKIKCTTNLIASAISSDGALIAVSDLFSTKLFAVFIDPSRVFRVKKFPSPSLIPGSVSITFTPDSKRLILAGTDSIIRVIDVSDPSVDEFEIVAVFTEHRGKLRSQSNAMAGVEGPSAPKHIGAELITSLTVSTDCQWLASGDMANRVNVYTLDGLKHHATIPQLQAQHTSLAFSFNTANLIVTLNSNEIFIYDAEHARLTDWSRNNSHTLPKHFLERTDTIMGASSCETAPQKIVVWGALYLACLDTNKSIVKVTTHNKRKVDDKKSKPIEKKTPTKNSHSSEDSDGAAEGWDIKGGAFSIQFNYGPTMFFGFLAGGEEAVVVERPVLSVMDALPSGFYRKTFSA</sequence>
<dbReference type="STRING" id="329046.A0A1Y2CQS9"/>
<protein>
    <submittedName>
        <fullName evidence="2">WD40 repeat-like protein</fullName>
    </submittedName>
</protein>
<gene>
    <name evidence="2" type="ORF">BCR33DRAFT_781611</name>
</gene>
<dbReference type="InterPro" id="IPR015943">
    <property type="entry name" value="WD40/YVTN_repeat-like_dom_sf"/>
</dbReference>
<dbReference type="GO" id="GO:0003723">
    <property type="term" value="F:RNA binding"/>
    <property type="evidence" value="ECO:0007669"/>
    <property type="project" value="TreeGrafter"/>
</dbReference>
<proteinExistence type="predicted"/>
<dbReference type="GO" id="GO:0032040">
    <property type="term" value="C:small-subunit processome"/>
    <property type="evidence" value="ECO:0007669"/>
    <property type="project" value="TreeGrafter"/>
</dbReference>
<dbReference type="Pfam" id="PF00400">
    <property type="entry name" value="WD40"/>
    <property type="match status" value="1"/>
</dbReference>
<dbReference type="InterPro" id="IPR001680">
    <property type="entry name" value="WD40_rpt"/>
</dbReference>
<dbReference type="InterPro" id="IPR036322">
    <property type="entry name" value="WD40_repeat_dom_sf"/>
</dbReference>
<evidence type="ECO:0000313" key="2">
    <source>
        <dbReference type="EMBL" id="ORY49317.1"/>
    </source>
</evidence>
<feature type="compositionally biased region" description="Acidic residues" evidence="1">
    <location>
        <begin position="82"/>
        <end position="98"/>
    </location>
</feature>
<organism evidence="2 3">
    <name type="scientific">Rhizoclosmatium globosum</name>
    <dbReference type="NCBI Taxonomy" id="329046"/>
    <lineage>
        <taxon>Eukaryota</taxon>
        <taxon>Fungi</taxon>
        <taxon>Fungi incertae sedis</taxon>
        <taxon>Chytridiomycota</taxon>
        <taxon>Chytridiomycota incertae sedis</taxon>
        <taxon>Chytridiomycetes</taxon>
        <taxon>Chytridiales</taxon>
        <taxon>Chytriomycetaceae</taxon>
        <taxon>Rhizoclosmatium</taxon>
    </lineage>
</organism>
<dbReference type="OrthoDB" id="8883818at2759"/>
<feature type="region of interest" description="Disordered" evidence="1">
    <location>
        <begin position="82"/>
        <end position="117"/>
    </location>
</feature>
<dbReference type="SMART" id="SM00320">
    <property type="entry name" value="WD40"/>
    <property type="match status" value="9"/>
</dbReference>
<dbReference type="PANTHER" id="PTHR44163">
    <property type="entry name" value="U3 SMALL NUCLEOLAR RNA-ASSOCIATED PROTEIN 4 HOMOLOG"/>
    <property type="match status" value="1"/>
</dbReference>
<dbReference type="Proteomes" id="UP000193642">
    <property type="component" value="Unassembled WGS sequence"/>
</dbReference>
<dbReference type="GO" id="GO:0030686">
    <property type="term" value="C:90S preribosome"/>
    <property type="evidence" value="ECO:0007669"/>
    <property type="project" value="InterPro"/>
</dbReference>
<dbReference type="SUPFAM" id="SSF50978">
    <property type="entry name" value="WD40 repeat-like"/>
    <property type="match status" value="1"/>
</dbReference>
<dbReference type="EMBL" id="MCGO01000009">
    <property type="protein sequence ID" value="ORY49317.1"/>
    <property type="molecule type" value="Genomic_DNA"/>
</dbReference>
<dbReference type="InterPro" id="IPR046351">
    <property type="entry name" value="UTP4"/>
</dbReference>
<dbReference type="AlphaFoldDB" id="A0A1Y2CQS9"/>
<dbReference type="GO" id="GO:0034455">
    <property type="term" value="C:t-UTP complex"/>
    <property type="evidence" value="ECO:0007669"/>
    <property type="project" value="TreeGrafter"/>
</dbReference>
<accession>A0A1Y2CQS9</accession>
<reference evidence="2 3" key="1">
    <citation type="submission" date="2016-07" db="EMBL/GenBank/DDBJ databases">
        <title>Pervasive Adenine N6-methylation of Active Genes in Fungi.</title>
        <authorList>
            <consortium name="DOE Joint Genome Institute"/>
            <person name="Mondo S.J."/>
            <person name="Dannebaum R.O."/>
            <person name="Kuo R.C."/>
            <person name="Labutti K."/>
            <person name="Haridas S."/>
            <person name="Kuo A."/>
            <person name="Salamov A."/>
            <person name="Ahrendt S.R."/>
            <person name="Lipzen A."/>
            <person name="Sullivan W."/>
            <person name="Andreopoulos W.B."/>
            <person name="Clum A."/>
            <person name="Lindquist E."/>
            <person name="Daum C."/>
            <person name="Ramamoorthy G.K."/>
            <person name="Gryganskyi A."/>
            <person name="Culley D."/>
            <person name="Magnuson J.K."/>
            <person name="James T.Y."/>
            <person name="O'Malley M.A."/>
            <person name="Stajich J.E."/>
            <person name="Spatafora J.W."/>
            <person name="Visel A."/>
            <person name="Grigoriev I.V."/>
        </authorList>
    </citation>
    <scope>NUCLEOTIDE SEQUENCE [LARGE SCALE GENOMIC DNA]</scope>
    <source>
        <strain evidence="2 3">JEL800</strain>
    </source>
</reference>
<keyword evidence="3" id="KW-1185">Reference proteome</keyword>
<dbReference type="GO" id="GO:0000462">
    <property type="term" value="P:maturation of SSU-rRNA from tricistronic rRNA transcript (SSU-rRNA, 5.8S rRNA, LSU-rRNA)"/>
    <property type="evidence" value="ECO:0007669"/>
    <property type="project" value="InterPro"/>
</dbReference>